<proteinExistence type="predicted"/>
<evidence type="ECO:0000313" key="2">
    <source>
        <dbReference type="Proteomes" id="UP000011713"/>
    </source>
</evidence>
<dbReference type="EMBL" id="JH598151">
    <property type="status" value="NOT_ANNOTATED_CDS"/>
    <property type="molecule type" value="Genomic_DNA"/>
</dbReference>
<dbReference type="VEuPathDB" id="FungiDB:HpaG813526"/>
<reference evidence="2" key="1">
    <citation type="journal article" date="2010" name="Science">
        <title>Signatures of adaptation to obligate biotrophy in the Hyaloperonospora arabidopsidis genome.</title>
        <authorList>
            <person name="Baxter L."/>
            <person name="Tripathy S."/>
            <person name="Ishaque N."/>
            <person name="Boot N."/>
            <person name="Cabral A."/>
            <person name="Kemen E."/>
            <person name="Thines M."/>
            <person name="Ah-Fong A."/>
            <person name="Anderson R."/>
            <person name="Badejoko W."/>
            <person name="Bittner-Eddy P."/>
            <person name="Boore J.L."/>
            <person name="Chibucos M.C."/>
            <person name="Coates M."/>
            <person name="Dehal P."/>
            <person name="Delehaunty K."/>
            <person name="Dong S."/>
            <person name="Downton P."/>
            <person name="Dumas B."/>
            <person name="Fabro G."/>
            <person name="Fronick C."/>
            <person name="Fuerstenberg S.I."/>
            <person name="Fulton L."/>
            <person name="Gaulin E."/>
            <person name="Govers F."/>
            <person name="Hughes L."/>
            <person name="Humphray S."/>
            <person name="Jiang R.H."/>
            <person name="Judelson H."/>
            <person name="Kamoun S."/>
            <person name="Kyung K."/>
            <person name="Meijer H."/>
            <person name="Minx P."/>
            <person name="Morris P."/>
            <person name="Nelson J."/>
            <person name="Phuntumart V."/>
            <person name="Qutob D."/>
            <person name="Rehmany A."/>
            <person name="Rougon-Cardoso A."/>
            <person name="Ryden P."/>
            <person name="Torto-Alalibo T."/>
            <person name="Studholme D."/>
            <person name="Wang Y."/>
            <person name="Win J."/>
            <person name="Wood J."/>
            <person name="Clifton S.W."/>
            <person name="Rogers J."/>
            <person name="Van den Ackerveken G."/>
            <person name="Jones J.D."/>
            <person name="McDowell J.M."/>
            <person name="Beynon J."/>
            <person name="Tyler B.M."/>
        </authorList>
    </citation>
    <scope>NUCLEOTIDE SEQUENCE [LARGE SCALE GENOMIC DNA]</scope>
    <source>
        <strain evidence="2">Emoy2</strain>
    </source>
</reference>
<protein>
    <submittedName>
        <fullName evidence="1">Uncharacterized protein</fullName>
    </submittedName>
</protein>
<dbReference type="Proteomes" id="UP000011713">
    <property type="component" value="Unassembled WGS sequence"/>
</dbReference>
<dbReference type="HOGENOM" id="CLU_2445478_0_0_1"/>
<reference evidence="1" key="2">
    <citation type="submission" date="2015-06" db="UniProtKB">
        <authorList>
            <consortium name="EnsemblProtists"/>
        </authorList>
    </citation>
    <scope>IDENTIFICATION</scope>
    <source>
        <strain evidence="1">Emoy2</strain>
    </source>
</reference>
<organism evidence="1 2">
    <name type="scientific">Hyaloperonospora arabidopsidis (strain Emoy2)</name>
    <name type="common">Downy mildew agent</name>
    <name type="synonym">Peronospora arabidopsidis</name>
    <dbReference type="NCBI Taxonomy" id="559515"/>
    <lineage>
        <taxon>Eukaryota</taxon>
        <taxon>Sar</taxon>
        <taxon>Stramenopiles</taxon>
        <taxon>Oomycota</taxon>
        <taxon>Peronosporomycetes</taxon>
        <taxon>Peronosporales</taxon>
        <taxon>Peronosporaceae</taxon>
        <taxon>Hyaloperonospora</taxon>
    </lineage>
</organism>
<name>M4C359_HYAAE</name>
<dbReference type="AlphaFoldDB" id="M4C359"/>
<dbReference type="InParanoid" id="M4C359"/>
<dbReference type="EnsemblProtists" id="HpaT813526">
    <property type="protein sequence ID" value="HpaP813526"/>
    <property type="gene ID" value="HpaG813526"/>
</dbReference>
<accession>M4C359</accession>
<keyword evidence="2" id="KW-1185">Reference proteome</keyword>
<evidence type="ECO:0000313" key="1">
    <source>
        <dbReference type="EnsemblProtists" id="HpaP813526"/>
    </source>
</evidence>
<sequence length="90" mass="10114">MWTRSTFSVCEEGEGTCEAEWQGDGVKRSVQKMIVLQGIESVTNNGLSIGAGESGFLAVPILARELQRDMKRIQLKLKMFQHEVSCYDFI</sequence>